<organism evidence="2 3">
    <name type="scientific">Paludisphaera mucosa</name>
    <dbReference type="NCBI Taxonomy" id="3030827"/>
    <lineage>
        <taxon>Bacteria</taxon>
        <taxon>Pseudomonadati</taxon>
        <taxon>Planctomycetota</taxon>
        <taxon>Planctomycetia</taxon>
        <taxon>Isosphaerales</taxon>
        <taxon>Isosphaeraceae</taxon>
        <taxon>Paludisphaera</taxon>
    </lineage>
</organism>
<name>A0ABT6F625_9BACT</name>
<dbReference type="RefSeq" id="WP_277859394.1">
    <property type="nucleotide sequence ID" value="NZ_JARRAG010000001.1"/>
</dbReference>
<feature type="region of interest" description="Disordered" evidence="1">
    <location>
        <begin position="498"/>
        <end position="523"/>
    </location>
</feature>
<evidence type="ECO:0000313" key="2">
    <source>
        <dbReference type="EMBL" id="MDG3003036.1"/>
    </source>
</evidence>
<feature type="region of interest" description="Disordered" evidence="1">
    <location>
        <begin position="41"/>
        <end position="90"/>
    </location>
</feature>
<dbReference type="Proteomes" id="UP001216907">
    <property type="component" value="Unassembled WGS sequence"/>
</dbReference>
<dbReference type="InterPro" id="IPR011989">
    <property type="entry name" value="ARM-like"/>
</dbReference>
<accession>A0ABT6F625</accession>
<proteinExistence type="predicted"/>
<evidence type="ECO:0008006" key="4">
    <source>
        <dbReference type="Google" id="ProtNLM"/>
    </source>
</evidence>
<protein>
    <recommendedName>
        <fullName evidence="4">HEAT repeat domain-containing protein</fullName>
    </recommendedName>
</protein>
<gene>
    <name evidence="2" type="ORF">PZE19_04595</name>
</gene>
<comment type="caution">
    <text evidence="2">The sequence shown here is derived from an EMBL/GenBank/DDBJ whole genome shotgun (WGS) entry which is preliminary data.</text>
</comment>
<sequence>MIKVFTAVGRVAPLGEGVRFGLIALLAGAWMAIVPAPVPAQEPTAKKAGSTADAPKGETPPAKDAAKADAPPAKDASKDAADDDDAKPVVDPFASHKAAALDIYKDPNVDGLLDPKKFPEIRAPKAATDEQIAQLKQMAASPLVAPDANTITDVVNGMIGQMTNTRNIQAVLDPTAEKNLKTVQAVQAATQNLLEPVFTSRSAKNAAFQTRYNQILLQKLPPVFKHHLIPRIQAMIILAQSANPDALKVLLDEIKSPTQTVWVKLWAFRGITNIKLLTNRLSASQEADAAKAIAEQLGKGKAWPAWVQYRALESLTALRQGFLPTSPRTADMAAVAFQYLIDDALRPEVRSQAALALGSMQITSAVPKYNFEIVAYATAQLGASILDKMVNSFSENPIRAQQLTTVLVGPVFQAFEGQAGVRDSGLLNNSAVTNKADIQKYFDALKPVAKAASALIGAPTGQIAALTTDLKAKVAAYKAFLAKSTPAELSLFPNGPTYAAPAGEAAPPQAAAAPKPGPAGARP</sequence>
<keyword evidence="3" id="KW-1185">Reference proteome</keyword>
<dbReference type="Gene3D" id="1.25.10.10">
    <property type="entry name" value="Leucine-rich Repeat Variant"/>
    <property type="match status" value="1"/>
</dbReference>
<feature type="compositionally biased region" description="Low complexity" evidence="1">
    <location>
        <begin position="60"/>
        <end position="74"/>
    </location>
</feature>
<evidence type="ECO:0000256" key="1">
    <source>
        <dbReference type="SAM" id="MobiDB-lite"/>
    </source>
</evidence>
<reference evidence="2 3" key="1">
    <citation type="submission" date="2023-03" db="EMBL/GenBank/DDBJ databases">
        <title>Paludisphaera mucosa sp. nov. a novel planctomycete from northern fen.</title>
        <authorList>
            <person name="Ivanova A."/>
        </authorList>
    </citation>
    <scope>NUCLEOTIDE SEQUENCE [LARGE SCALE GENOMIC DNA]</scope>
    <source>
        <strain evidence="2 3">Pla2</strain>
    </source>
</reference>
<evidence type="ECO:0000313" key="3">
    <source>
        <dbReference type="Proteomes" id="UP001216907"/>
    </source>
</evidence>
<dbReference type="EMBL" id="JARRAG010000001">
    <property type="protein sequence ID" value="MDG3003036.1"/>
    <property type="molecule type" value="Genomic_DNA"/>
</dbReference>